<gene>
    <name evidence="2" type="ORF">CIPAW_15G119100</name>
</gene>
<evidence type="ECO:0000313" key="2">
    <source>
        <dbReference type="EMBL" id="KAG6627317.1"/>
    </source>
</evidence>
<evidence type="ECO:0000313" key="3">
    <source>
        <dbReference type="Proteomes" id="UP000811609"/>
    </source>
</evidence>
<name>A0A8T1NEC8_CARIL</name>
<sequence>MVLFCGCHIVGVGEPILCTSMKAEHIKEENWIELNDRPSGLLLLFLWNFSYTWKSCANKLLNMEAVPGFWRQMNKEKKRGVCSSQVKNPNNQHQLQSLKPKQPVATSTTVS</sequence>
<protein>
    <submittedName>
        <fullName evidence="2">Uncharacterized protein</fullName>
    </submittedName>
</protein>
<accession>A0A8T1NEC8</accession>
<proteinExistence type="predicted"/>
<comment type="caution">
    <text evidence="2">The sequence shown here is derived from an EMBL/GenBank/DDBJ whole genome shotgun (WGS) entry which is preliminary data.</text>
</comment>
<evidence type="ECO:0000256" key="1">
    <source>
        <dbReference type="SAM" id="MobiDB-lite"/>
    </source>
</evidence>
<reference evidence="2" key="1">
    <citation type="submission" date="2020-12" db="EMBL/GenBank/DDBJ databases">
        <title>WGS assembly of Carya illinoinensis cv. Pawnee.</title>
        <authorList>
            <person name="Platts A."/>
            <person name="Shu S."/>
            <person name="Wright S."/>
            <person name="Barry K."/>
            <person name="Edger P."/>
            <person name="Pires J.C."/>
            <person name="Schmutz J."/>
        </authorList>
    </citation>
    <scope>NUCLEOTIDE SEQUENCE</scope>
    <source>
        <tissue evidence="2">Leaf</tissue>
    </source>
</reference>
<organism evidence="2 3">
    <name type="scientific">Carya illinoinensis</name>
    <name type="common">Pecan</name>
    <dbReference type="NCBI Taxonomy" id="32201"/>
    <lineage>
        <taxon>Eukaryota</taxon>
        <taxon>Viridiplantae</taxon>
        <taxon>Streptophyta</taxon>
        <taxon>Embryophyta</taxon>
        <taxon>Tracheophyta</taxon>
        <taxon>Spermatophyta</taxon>
        <taxon>Magnoliopsida</taxon>
        <taxon>eudicotyledons</taxon>
        <taxon>Gunneridae</taxon>
        <taxon>Pentapetalae</taxon>
        <taxon>rosids</taxon>
        <taxon>fabids</taxon>
        <taxon>Fagales</taxon>
        <taxon>Juglandaceae</taxon>
        <taxon>Carya</taxon>
    </lineage>
</organism>
<feature type="region of interest" description="Disordered" evidence="1">
    <location>
        <begin position="81"/>
        <end position="111"/>
    </location>
</feature>
<dbReference type="EMBL" id="CM031823">
    <property type="protein sequence ID" value="KAG6627317.1"/>
    <property type="molecule type" value="Genomic_DNA"/>
</dbReference>
<dbReference type="Proteomes" id="UP000811609">
    <property type="component" value="Chromosome 15"/>
</dbReference>
<keyword evidence="3" id="KW-1185">Reference proteome</keyword>
<dbReference type="AlphaFoldDB" id="A0A8T1NEC8"/>
<feature type="compositionally biased region" description="Polar residues" evidence="1">
    <location>
        <begin position="82"/>
        <end position="111"/>
    </location>
</feature>